<proteinExistence type="predicted"/>
<dbReference type="InterPro" id="IPR032963">
    <property type="entry name" value="Gclm"/>
</dbReference>
<protein>
    <submittedName>
        <fullName evidence="2">Uncharacterized protein</fullName>
    </submittedName>
</protein>
<comment type="caution">
    <text evidence="2">The sequence shown here is derived from an EMBL/GenBank/DDBJ whole genome shotgun (WGS) entry which is preliminary data.</text>
</comment>
<dbReference type="GO" id="GO:0035226">
    <property type="term" value="F:glutamate-cysteine ligase catalytic subunit binding"/>
    <property type="evidence" value="ECO:0007669"/>
    <property type="project" value="InterPro"/>
</dbReference>
<organism evidence="2 3">
    <name type="scientific">Filobasidium floriforme</name>
    <dbReference type="NCBI Taxonomy" id="5210"/>
    <lineage>
        <taxon>Eukaryota</taxon>
        <taxon>Fungi</taxon>
        <taxon>Dikarya</taxon>
        <taxon>Basidiomycota</taxon>
        <taxon>Agaricomycotina</taxon>
        <taxon>Tremellomycetes</taxon>
        <taxon>Filobasidiales</taxon>
        <taxon>Filobasidiaceae</taxon>
        <taxon>Filobasidium</taxon>
    </lineage>
</organism>
<dbReference type="EMBL" id="JABELV010000065">
    <property type="protein sequence ID" value="KAG7535985.1"/>
    <property type="molecule type" value="Genomic_DNA"/>
</dbReference>
<dbReference type="GO" id="GO:0006750">
    <property type="term" value="P:glutathione biosynthetic process"/>
    <property type="evidence" value="ECO:0007669"/>
    <property type="project" value="InterPro"/>
</dbReference>
<name>A0A8K0JKJ2_9TREE</name>
<feature type="compositionally biased region" description="Basic and acidic residues" evidence="1">
    <location>
        <begin position="187"/>
        <end position="207"/>
    </location>
</feature>
<feature type="compositionally biased region" description="Polar residues" evidence="1">
    <location>
        <begin position="1"/>
        <end position="20"/>
    </location>
</feature>
<reference evidence="2" key="1">
    <citation type="submission" date="2020-04" db="EMBL/GenBank/DDBJ databases">
        <title>Analysis of mating type loci in Filobasidium floriforme.</title>
        <authorList>
            <person name="Nowrousian M."/>
        </authorList>
    </citation>
    <scope>NUCLEOTIDE SEQUENCE</scope>
    <source>
        <strain evidence="2">CBS 6242</strain>
    </source>
</reference>
<dbReference type="PANTHER" id="PTHR13295:SF4">
    <property type="entry name" value="GLUTAMATE--CYSTEINE LIGASE REGULATORY SUBUNIT"/>
    <property type="match status" value="1"/>
</dbReference>
<dbReference type="GO" id="GO:0017109">
    <property type="term" value="C:glutamate-cysteine ligase complex"/>
    <property type="evidence" value="ECO:0007669"/>
    <property type="project" value="TreeGrafter"/>
</dbReference>
<evidence type="ECO:0000256" key="1">
    <source>
        <dbReference type="SAM" id="MobiDB-lite"/>
    </source>
</evidence>
<feature type="region of interest" description="Disordered" evidence="1">
    <location>
        <begin position="222"/>
        <end position="245"/>
    </location>
</feature>
<evidence type="ECO:0000313" key="2">
    <source>
        <dbReference type="EMBL" id="KAG7535985.1"/>
    </source>
</evidence>
<evidence type="ECO:0000313" key="3">
    <source>
        <dbReference type="Proteomes" id="UP000812966"/>
    </source>
</evidence>
<dbReference type="PANTHER" id="PTHR13295">
    <property type="entry name" value="GLUTAMATE CYSTEINE LIGASE REGULATORY SUBUNIT"/>
    <property type="match status" value="1"/>
</dbReference>
<dbReference type="OrthoDB" id="5596051at2759"/>
<feature type="region of interest" description="Disordered" evidence="1">
    <location>
        <begin position="185"/>
        <end position="207"/>
    </location>
</feature>
<sequence>MTGSSPAPSSLLLFTTSQTPLEPRYPHPEKPKLLIPSFIHASLHSALDREPPSFKVNPDGVLMIPDPSDRIDDVNGVVPPPGPITQDSRGGEASFKDAEITVKMYLVTPASHSIEQQKAQVARALRNLVHYKARDKRWNGRAAQHIDTFLLGWKGIEYTGDERIEPENVKARAASCGSAKLASRMAAEAEREADRKQKAKRGEISEEEKKDLVELWQEMSRLPSMNGDGTRKASPPAVNSLSTPECQSLPQELLDFARDTKIDLWAGSTGEGSDPLPSVHLHNTLAEFLNHLPKELIQQSSTLGTTVTIDQDVENGTRKQLGVDVEWVLGYTVVSKTRNVVEDKG</sequence>
<keyword evidence="3" id="KW-1185">Reference proteome</keyword>
<dbReference type="AlphaFoldDB" id="A0A8K0JKJ2"/>
<accession>A0A8K0JKJ2</accession>
<gene>
    <name evidence="2" type="ORF">FFLO_03505</name>
</gene>
<dbReference type="Proteomes" id="UP000812966">
    <property type="component" value="Unassembled WGS sequence"/>
</dbReference>
<feature type="region of interest" description="Disordered" evidence="1">
    <location>
        <begin position="1"/>
        <end position="27"/>
    </location>
</feature>
<dbReference type="GO" id="GO:0030234">
    <property type="term" value="F:enzyme regulator activity"/>
    <property type="evidence" value="ECO:0007669"/>
    <property type="project" value="TreeGrafter"/>
</dbReference>